<dbReference type="PANTHER" id="PTHR43355:SF2">
    <property type="entry name" value="FLAVIN REDUCTASE (NADPH)"/>
    <property type="match status" value="1"/>
</dbReference>
<protein>
    <recommendedName>
        <fullName evidence="1">NAD(P)-binding domain-containing protein</fullName>
    </recommendedName>
</protein>
<dbReference type="EMBL" id="AP018449">
    <property type="protein sequence ID" value="BBB92528.1"/>
    <property type="molecule type" value="Genomic_DNA"/>
</dbReference>
<proteinExistence type="predicted"/>
<feature type="domain" description="NAD(P)-binding" evidence="1">
    <location>
        <begin position="8"/>
        <end position="162"/>
    </location>
</feature>
<dbReference type="Gene3D" id="3.40.50.720">
    <property type="entry name" value="NAD(P)-binding Rossmann-like Domain"/>
    <property type="match status" value="1"/>
</dbReference>
<dbReference type="KEGG" id="mana:MAMMFC1_03223"/>
<dbReference type="AlphaFoldDB" id="A0A348AN80"/>
<dbReference type="InterPro" id="IPR051606">
    <property type="entry name" value="Polyketide_Oxido-like"/>
</dbReference>
<dbReference type="SUPFAM" id="SSF51735">
    <property type="entry name" value="NAD(P)-binding Rossmann-fold domains"/>
    <property type="match status" value="1"/>
</dbReference>
<reference evidence="2 3" key="1">
    <citation type="journal article" date="2018" name="Int. J. Syst. Evol. Microbiol.">
        <title>Methylomusa anaerophila gen. nov., sp. nov., an anaerobic methanol-utilizing bacterium isolated from a microbial fuel cell.</title>
        <authorList>
            <person name="Amano N."/>
            <person name="Yamamuro A."/>
            <person name="Miyahara M."/>
            <person name="Kouzuma A."/>
            <person name="Abe T."/>
            <person name="Watanabe K."/>
        </authorList>
    </citation>
    <scope>NUCLEOTIDE SEQUENCE [LARGE SCALE GENOMIC DNA]</scope>
    <source>
        <strain evidence="2 3">MMFC1</strain>
    </source>
</reference>
<accession>A0A348AN80</accession>
<dbReference type="RefSeq" id="WP_126309432.1">
    <property type="nucleotide sequence ID" value="NZ_AP018449.1"/>
</dbReference>
<dbReference type="PANTHER" id="PTHR43355">
    <property type="entry name" value="FLAVIN REDUCTASE (NADPH)"/>
    <property type="match status" value="1"/>
</dbReference>
<dbReference type="InterPro" id="IPR016040">
    <property type="entry name" value="NAD(P)-bd_dom"/>
</dbReference>
<sequence length="198" mass="22296">MKRLLIWGATGRTGSSVLRQLLEYEHIQVTAAIRIPSDISRLPKTELPIQTAIVDINSPTSLRDATANIDIIINAIRLRENIPPTALIELNKRIREASGNLENRLIVTVGGAGSLYMENGKRFWQNPAFPKSTLPRGVAHAKLRDYLKEIPQVNSWTYLIPPPTYIPTGPRIGSYNQWKPRLYCLSRRQTVSVCVEIT</sequence>
<dbReference type="InterPro" id="IPR036291">
    <property type="entry name" value="NAD(P)-bd_dom_sf"/>
</dbReference>
<evidence type="ECO:0000313" key="3">
    <source>
        <dbReference type="Proteomes" id="UP000276437"/>
    </source>
</evidence>
<dbReference type="OrthoDB" id="9785372at2"/>
<name>A0A348AN80_9FIRM</name>
<organism evidence="2 3">
    <name type="scientific">Methylomusa anaerophila</name>
    <dbReference type="NCBI Taxonomy" id="1930071"/>
    <lineage>
        <taxon>Bacteria</taxon>
        <taxon>Bacillati</taxon>
        <taxon>Bacillota</taxon>
        <taxon>Negativicutes</taxon>
        <taxon>Selenomonadales</taxon>
        <taxon>Sporomusaceae</taxon>
        <taxon>Methylomusa</taxon>
    </lineage>
</organism>
<dbReference type="GO" id="GO:0016646">
    <property type="term" value="F:oxidoreductase activity, acting on the CH-NH group of donors, NAD or NADP as acceptor"/>
    <property type="evidence" value="ECO:0007669"/>
    <property type="project" value="TreeGrafter"/>
</dbReference>
<evidence type="ECO:0000259" key="1">
    <source>
        <dbReference type="Pfam" id="PF13460"/>
    </source>
</evidence>
<dbReference type="Pfam" id="PF13460">
    <property type="entry name" value="NAD_binding_10"/>
    <property type="match status" value="1"/>
</dbReference>
<gene>
    <name evidence="2" type="ORF">MAMMFC1_03223</name>
</gene>
<evidence type="ECO:0000313" key="2">
    <source>
        <dbReference type="EMBL" id="BBB92528.1"/>
    </source>
</evidence>
<keyword evidence="3" id="KW-1185">Reference proteome</keyword>
<dbReference type="Proteomes" id="UP000276437">
    <property type="component" value="Chromosome"/>
</dbReference>